<dbReference type="InterPro" id="IPR032694">
    <property type="entry name" value="CopC/D"/>
</dbReference>
<evidence type="ECO:0000256" key="6">
    <source>
        <dbReference type="ARBA" id="ARBA00022989"/>
    </source>
</evidence>
<dbReference type="HOGENOM" id="CLU_425551_0_0_2"/>
<reference evidence="12 13" key="1">
    <citation type="journal article" date="2014" name="PLoS ONE">
        <title>Genome Sequence of Candidatus Nitrososphaera evergladensis from Group I.1b Enriched from Everglades Soil Reveals Novel Genomic Features of the Ammonia-Oxidizing Archaea.</title>
        <authorList>
            <person name="Zhalnina K.V."/>
            <person name="Dias R."/>
            <person name="Leonard M.T."/>
            <person name="Dorr de Quadros P."/>
            <person name="Camargo F.A."/>
            <person name="Drew J.C."/>
            <person name="Farmerie W.G."/>
            <person name="Daroub S.H."/>
            <person name="Triplett E.W."/>
        </authorList>
    </citation>
    <scope>NUCLEOTIDE SEQUENCE [LARGE SCALE GENOMIC DNA]</scope>
    <source>
        <strain evidence="12 13">SR1</strain>
    </source>
</reference>
<feature type="transmembrane region" description="Helical" evidence="9">
    <location>
        <begin position="266"/>
        <end position="286"/>
    </location>
</feature>
<evidence type="ECO:0000256" key="4">
    <source>
        <dbReference type="ARBA" id="ARBA00022723"/>
    </source>
</evidence>
<dbReference type="GO" id="GO:0046688">
    <property type="term" value="P:response to copper ion"/>
    <property type="evidence" value="ECO:0007669"/>
    <property type="project" value="InterPro"/>
</dbReference>
<keyword evidence="6 9" id="KW-1133">Transmembrane helix</keyword>
<dbReference type="RefSeq" id="WP_148701383.1">
    <property type="nucleotide sequence ID" value="NZ_CP007174.1"/>
</dbReference>
<dbReference type="OrthoDB" id="11083at2157"/>
<keyword evidence="3 9" id="KW-0812">Transmembrane</keyword>
<keyword evidence="7" id="KW-0186">Copper</keyword>
<evidence type="ECO:0000256" key="1">
    <source>
        <dbReference type="ARBA" id="ARBA00004651"/>
    </source>
</evidence>
<accession>A0A075MUJ2</accession>
<protein>
    <submittedName>
        <fullName evidence="12">Putative copper export protein</fullName>
    </submittedName>
</protein>
<dbReference type="InterPro" id="IPR014756">
    <property type="entry name" value="Ig_E-set"/>
</dbReference>
<evidence type="ECO:0000256" key="9">
    <source>
        <dbReference type="SAM" id="Phobius"/>
    </source>
</evidence>
<dbReference type="STRING" id="1459636.NTE_02847"/>
<dbReference type="EMBL" id="CP007174">
    <property type="protein sequence ID" value="AIF84885.1"/>
    <property type="molecule type" value="Genomic_DNA"/>
</dbReference>
<dbReference type="Pfam" id="PF05425">
    <property type="entry name" value="CopD"/>
    <property type="match status" value="1"/>
</dbReference>
<keyword evidence="2" id="KW-1003">Cell membrane</keyword>
<evidence type="ECO:0000259" key="10">
    <source>
        <dbReference type="Pfam" id="PF04234"/>
    </source>
</evidence>
<feature type="transmembrane region" description="Helical" evidence="9">
    <location>
        <begin position="604"/>
        <end position="623"/>
    </location>
</feature>
<evidence type="ECO:0000259" key="11">
    <source>
        <dbReference type="Pfam" id="PF05425"/>
    </source>
</evidence>
<dbReference type="SUPFAM" id="SSF81296">
    <property type="entry name" value="E set domains"/>
    <property type="match status" value="1"/>
</dbReference>
<feature type="transmembrane region" description="Helical" evidence="9">
    <location>
        <begin position="433"/>
        <end position="450"/>
    </location>
</feature>
<evidence type="ECO:0000313" key="12">
    <source>
        <dbReference type="EMBL" id="AIF84885.1"/>
    </source>
</evidence>
<feature type="transmembrane region" description="Helical" evidence="9">
    <location>
        <begin position="189"/>
        <end position="210"/>
    </location>
</feature>
<feature type="transmembrane region" description="Helical" evidence="9">
    <location>
        <begin position="339"/>
        <end position="362"/>
    </location>
</feature>
<evidence type="ECO:0000256" key="8">
    <source>
        <dbReference type="ARBA" id="ARBA00023136"/>
    </source>
</evidence>
<keyword evidence="5" id="KW-0732">Signal</keyword>
<dbReference type="Gene3D" id="2.60.40.1220">
    <property type="match status" value="1"/>
</dbReference>
<evidence type="ECO:0000256" key="2">
    <source>
        <dbReference type="ARBA" id="ARBA00022475"/>
    </source>
</evidence>
<proteinExistence type="predicted"/>
<evidence type="ECO:0000256" key="7">
    <source>
        <dbReference type="ARBA" id="ARBA00023008"/>
    </source>
</evidence>
<feature type="transmembrane region" description="Helical" evidence="9">
    <location>
        <begin position="306"/>
        <end position="327"/>
    </location>
</feature>
<dbReference type="KEGG" id="nev:NTE_02847"/>
<dbReference type="GO" id="GO:0042597">
    <property type="term" value="C:periplasmic space"/>
    <property type="evidence" value="ECO:0007669"/>
    <property type="project" value="InterPro"/>
</dbReference>
<comment type="subcellular location">
    <subcellularLocation>
        <location evidence="1">Cell membrane</location>
        <topology evidence="1">Multi-pass membrane protein</topology>
    </subcellularLocation>
</comment>
<keyword evidence="8 9" id="KW-0472">Membrane</keyword>
<evidence type="ECO:0000313" key="13">
    <source>
        <dbReference type="Proteomes" id="UP000028194"/>
    </source>
</evidence>
<keyword evidence="4" id="KW-0479">Metal-binding</keyword>
<dbReference type="InterPro" id="IPR008457">
    <property type="entry name" value="Cu-R_CopD_dom"/>
</dbReference>
<feature type="domain" description="CopC" evidence="10">
    <location>
        <begin position="48"/>
        <end position="131"/>
    </location>
</feature>
<dbReference type="PANTHER" id="PTHR34820">
    <property type="entry name" value="INNER MEMBRANE PROTEIN YEBZ"/>
    <property type="match status" value="1"/>
</dbReference>
<evidence type="ECO:0000256" key="3">
    <source>
        <dbReference type="ARBA" id="ARBA00022692"/>
    </source>
</evidence>
<dbReference type="GeneID" id="41598529"/>
<organism evidence="12 13">
    <name type="scientific">Candidatus Nitrososphaera evergladensis SR1</name>
    <dbReference type="NCBI Taxonomy" id="1459636"/>
    <lineage>
        <taxon>Archaea</taxon>
        <taxon>Nitrososphaerota</taxon>
        <taxon>Nitrososphaeria</taxon>
        <taxon>Nitrososphaerales</taxon>
        <taxon>Nitrososphaeraceae</taxon>
        <taxon>Nitrososphaera</taxon>
    </lineage>
</organism>
<feature type="transmembrane region" description="Helical" evidence="9">
    <location>
        <begin position="374"/>
        <end position="396"/>
    </location>
</feature>
<dbReference type="GO" id="GO:0005886">
    <property type="term" value="C:plasma membrane"/>
    <property type="evidence" value="ECO:0007669"/>
    <property type="project" value="UniProtKB-SubCell"/>
</dbReference>
<dbReference type="PANTHER" id="PTHR34820:SF4">
    <property type="entry name" value="INNER MEMBRANE PROTEIN YEBZ"/>
    <property type="match status" value="1"/>
</dbReference>
<name>A0A075MUJ2_9ARCH</name>
<sequence length="638" mass="67408">MSSHRLSFLVIFALAALALLLPTVEPAFGHAVPAKYSIGPNAQFHEKSELPRQLAISFSERPDPKVSYIRVADAQDQRVDNNDFSVIGENGRQAAVTIDTNKVKDGIYTVSWFTMSLDDGHITEGAYVFGVGHEVMPQQQTPSETRYVTSSEDALAKWPLLVAQAAIVGGAMAHAILQKKLEGRPSRRFSIILLASAGAMAASATVIMLLQAGNLAVAAGAPLGQAVQSLVATSPAGAVWLIRLATSAIVAGAIFAYMVKKNGSKLLLLYAALAAGAVSLFSNSILSHNSAAPFLPALAIALDWTHFMAVSAWVGGLFYLAAVFAPATRQSPRQLATALPTFSLVATASLGVIGVTGIYMAWVHLHMLDSLFSTPYGTSLAIKLAAALPMVLLGAYHQLRLHRELVVIAKRSGRRQQEYAATARFGRTIKAEALVGIGVLLAASFLTITSPPMQAAMEQPGQHFMHQVNIAGTDVALEISPFQPGVNTFTATLLEGDGKPPQNIASVVLRFTNVNAGVGPLVVTLQKAGDGSVYSATGGYLSQAGEWKIDFIAQRINAYDLNHSFVANLGNGSTTTMMPGMATMPGMENNNNPKEMPMPSFDSFAALAMGLAAAVAGGSAFYARQSRIQMKKTLAALS</sequence>
<gene>
    <name evidence="12" type="ORF">NTE_02847</name>
</gene>
<dbReference type="GO" id="GO:0005507">
    <property type="term" value="F:copper ion binding"/>
    <property type="evidence" value="ECO:0007669"/>
    <property type="project" value="InterPro"/>
</dbReference>
<feature type="transmembrane region" description="Helical" evidence="9">
    <location>
        <begin position="238"/>
        <end position="259"/>
    </location>
</feature>
<dbReference type="Proteomes" id="UP000028194">
    <property type="component" value="Chromosome"/>
</dbReference>
<feature type="domain" description="Copper resistance protein D" evidence="11">
    <location>
        <begin position="337"/>
        <end position="446"/>
    </location>
</feature>
<dbReference type="Pfam" id="PF04234">
    <property type="entry name" value="CopC"/>
    <property type="match status" value="1"/>
</dbReference>
<dbReference type="InterPro" id="IPR007348">
    <property type="entry name" value="CopC_dom"/>
</dbReference>
<dbReference type="AlphaFoldDB" id="A0A075MUJ2"/>
<feature type="transmembrane region" description="Helical" evidence="9">
    <location>
        <begin position="158"/>
        <end position="177"/>
    </location>
</feature>
<dbReference type="eggNOG" id="arCOG06267">
    <property type="taxonomic scope" value="Archaea"/>
</dbReference>
<dbReference type="InterPro" id="IPR014755">
    <property type="entry name" value="Cu-Rt/internalin_Ig-like"/>
</dbReference>
<evidence type="ECO:0000256" key="5">
    <source>
        <dbReference type="ARBA" id="ARBA00022729"/>
    </source>
</evidence>
<dbReference type="GO" id="GO:0006825">
    <property type="term" value="P:copper ion transport"/>
    <property type="evidence" value="ECO:0007669"/>
    <property type="project" value="InterPro"/>
</dbReference>
<keyword evidence="13" id="KW-1185">Reference proteome</keyword>